<gene>
    <name evidence="18" type="ORF">AB205_0191540</name>
</gene>
<keyword evidence="12" id="KW-0539">Nucleus</keyword>
<dbReference type="GO" id="GO:0006493">
    <property type="term" value="P:protein O-linked glycosylation"/>
    <property type="evidence" value="ECO:0007669"/>
    <property type="project" value="InterPro"/>
</dbReference>
<evidence type="ECO:0000256" key="11">
    <source>
        <dbReference type="ARBA" id="ARBA00022803"/>
    </source>
</evidence>
<feature type="region of interest" description="Disordered" evidence="16">
    <location>
        <begin position="858"/>
        <end position="878"/>
    </location>
</feature>
<organism evidence="18 19">
    <name type="scientific">Aquarana catesbeiana</name>
    <name type="common">American bullfrog</name>
    <name type="synonym">Rana catesbeiana</name>
    <dbReference type="NCBI Taxonomy" id="8400"/>
    <lineage>
        <taxon>Eukaryota</taxon>
        <taxon>Metazoa</taxon>
        <taxon>Chordata</taxon>
        <taxon>Craniata</taxon>
        <taxon>Vertebrata</taxon>
        <taxon>Euteleostomi</taxon>
        <taxon>Amphibia</taxon>
        <taxon>Batrachia</taxon>
        <taxon>Anura</taxon>
        <taxon>Neobatrachia</taxon>
        <taxon>Ranoidea</taxon>
        <taxon>Ranidae</taxon>
        <taxon>Aquarana</taxon>
    </lineage>
</organism>
<keyword evidence="19" id="KW-1185">Reference proteome</keyword>
<feature type="repeat" description="TPR" evidence="15">
    <location>
        <begin position="369"/>
        <end position="402"/>
    </location>
</feature>
<dbReference type="Proteomes" id="UP000228934">
    <property type="component" value="Unassembled WGS sequence"/>
</dbReference>
<reference evidence="19" key="1">
    <citation type="journal article" date="2017" name="Nat. Commun.">
        <title>The North American bullfrog draft genome provides insight into hormonal regulation of long noncoding RNA.</title>
        <authorList>
            <person name="Hammond S.A."/>
            <person name="Warren R.L."/>
            <person name="Vandervalk B.P."/>
            <person name="Kucuk E."/>
            <person name="Khan H."/>
            <person name="Gibb E.A."/>
            <person name="Pandoh P."/>
            <person name="Kirk H."/>
            <person name="Zhao Y."/>
            <person name="Jones M."/>
            <person name="Mungall A.J."/>
            <person name="Coope R."/>
            <person name="Pleasance S."/>
            <person name="Moore R.A."/>
            <person name="Holt R.A."/>
            <person name="Round J.M."/>
            <person name="Ohora S."/>
            <person name="Walle B.V."/>
            <person name="Veldhoen N."/>
            <person name="Helbing C.C."/>
            <person name="Birol I."/>
        </authorList>
    </citation>
    <scope>NUCLEOTIDE SEQUENCE [LARGE SCALE GENOMIC DNA]</scope>
</reference>
<dbReference type="Gene3D" id="3.40.50.2000">
    <property type="entry name" value="Glycogen Phosphorylase B"/>
    <property type="match status" value="1"/>
</dbReference>
<evidence type="ECO:0000256" key="8">
    <source>
        <dbReference type="ARBA" id="ARBA00022676"/>
    </source>
</evidence>
<feature type="repeat" description="TPR" evidence="15">
    <location>
        <begin position="301"/>
        <end position="334"/>
    </location>
</feature>
<dbReference type="OrthoDB" id="9991317at2759"/>
<keyword evidence="10" id="KW-0677">Repeat</keyword>
<comment type="similarity">
    <text evidence="4">Belongs to the glycosyltransferase 41 family. O-GlcNAc transferase subfamily.</text>
</comment>
<evidence type="ECO:0000256" key="14">
    <source>
        <dbReference type="ARBA" id="ARBA00031470"/>
    </source>
</evidence>
<evidence type="ECO:0000259" key="17">
    <source>
        <dbReference type="Pfam" id="PF13844"/>
    </source>
</evidence>
<dbReference type="EC" id="2.4.1.255" evidence="5"/>
<dbReference type="InterPro" id="IPR019734">
    <property type="entry name" value="TPR_rpt"/>
</dbReference>
<evidence type="ECO:0000256" key="1">
    <source>
        <dbReference type="ARBA" id="ARBA00004123"/>
    </source>
</evidence>
<dbReference type="InterPro" id="IPR037919">
    <property type="entry name" value="OGT"/>
</dbReference>
<dbReference type="GO" id="GO:0097363">
    <property type="term" value="F:protein O-acetylglucosaminyltransferase activity"/>
    <property type="evidence" value="ECO:0007669"/>
    <property type="project" value="UniProtKB-EC"/>
</dbReference>
<dbReference type="SUPFAM" id="SSF81901">
    <property type="entry name" value="HCP-like"/>
    <property type="match status" value="1"/>
</dbReference>
<keyword evidence="8" id="KW-0328">Glycosyltransferase</keyword>
<dbReference type="Pfam" id="PF13414">
    <property type="entry name" value="TPR_11"/>
    <property type="match status" value="2"/>
</dbReference>
<dbReference type="Gene3D" id="3.40.50.11380">
    <property type="match status" value="1"/>
</dbReference>
<dbReference type="PANTHER" id="PTHR44366">
    <property type="entry name" value="UDP-N-ACETYLGLUCOSAMINE--PEPTIDE N-ACETYLGLUCOSAMINYLTRANSFERASE 110 KDA SUBUNIT"/>
    <property type="match status" value="1"/>
</dbReference>
<dbReference type="SMART" id="SM00028">
    <property type="entry name" value="TPR"/>
    <property type="match status" value="11"/>
</dbReference>
<feature type="repeat" description="TPR" evidence="15">
    <location>
        <begin position="199"/>
        <end position="232"/>
    </location>
</feature>
<dbReference type="Gene3D" id="1.25.40.10">
    <property type="entry name" value="Tetratricopeptide repeat domain"/>
    <property type="match status" value="2"/>
</dbReference>
<keyword evidence="7" id="KW-0963">Cytoplasm</keyword>
<dbReference type="FunFam" id="1.25.40.10:FF:000019">
    <property type="entry name" value="UDP-N-acetylglucosamine--peptide N-acetylglucosaminyltransferase 110 kDa subunit"/>
    <property type="match status" value="1"/>
</dbReference>
<dbReference type="PROSITE" id="PS50005">
    <property type="entry name" value="TPR"/>
    <property type="match status" value="8"/>
</dbReference>
<dbReference type="PANTHER" id="PTHR44366:SF1">
    <property type="entry name" value="UDP-N-ACETYLGLUCOSAMINE--PEPTIDE N-ACETYLGLUCOSAMINYLTRANSFERASE 110 KDA SUBUNIT"/>
    <property type="match status" value="1"/>
</dbReference>
<evidence type="ECO:0000313" key="19">
    <source>
        <dbReference type="Proteomes" id="UP000228934"/>
    </source>
</evidence>
<feature type="domain" description="O-GlcNAc transferase C-terminal" evidence="17">
    <location>
        <begin position="450"/>
        <end position="857"/>
    </location>
</feature>
<evidence type="ECO:0000256" key="3">
    <source>
        <dbReference type="ARBA" id="ARBA00004922"/>
    </source>
</evidence>
<dbReference type="InterPro" id="IPR011990">
    <property type="entry name" value="TPR-like_helical_dom_sf"/>
</dbReference>
<evidence type="ECO:0000256" key="5">
    <source>
        <dbReference type="ARBA" id="ARBA00011970"/>
    </source>
</evidence>
<evidence type="ECO:0000256" key="12">
    <source>
        <dbReference type="ARBA" id="ARBA00023242"/>
    </source>
</evidence>
<evidence type="ECO:0000256" key="2">
    <source>
        <dbReference type="ARBA" id="ARBA00004496"/>
    </source>
</evidence>
<feature type="repeat" description="TPR" evidence="15">
    <location>
        <begin position="233"/>
        <end position="266"/>
    </location>
</feature>
<feature type="repeat" description="TPR" evidence="15">
    <location>
        <begin position="267"/>
        <end position="300"/>
    </location>
</feature>
<evidence type="ECO:0000313" key="18">
    <source>
        <dbReference type="EMBL" id="PIO40389.1"/>
    </source>
</evidence>
<dbReference type="AlphaFoldDB" id="A0A2G9SJP2"/>
<dbReference type="Pfam" id="PF00515">
    <property type="entry name" value="TPR_1"/>
    <property type="match status" value="1"/>
</dbReference>
<comment type="subcellular location">
    <subcellularLocation>
        <location evidence="2">Cytoplasm</location>
    </subcellularLocation>
    <subcellularLocation>
        <location evidence="1">Nucleus</location>
    </subcellularLocation>
</comment>
<feature type="repeat" description="TPR" evidence="15">
    <location>
        <begin position="403"/>
        <end position="436"/>
    </location>
</feature>
<name>A0A2G9SJP2_AQUCT</name>
<feature type="repeat" description="TPR" evidence="15">
    <location>
        <begin position="335"/>
        <end position="368"/>
    </location>
</feature>
<dbReference type="InterPro" id="IPR029489">
    <property type="entry name" value="OGT/SEC/SPY_C"/>
</dbReference>
<accession>A0A2G9SJP2</accession>
<feature type="repeat" description="TPR" evidence="15">
    <location>
        <begin position="165"/>
        <end position="198"/>
    </location>
</feature>
<evidence type="ECO:0000256" key="16">
    <source>
        <dbReference type="SAM" id="MobiDB-lite"/>
    </source>
</evidence>
<dbReference type="SUPFAM" id="SSF48452">
    <property type="entry name" value="TPR-like"/>
    <property type="match status" value="1"/>
</dbReference>
<evidence type="ECO:0000256" key="7">
    <source>
        <dbReference type="ARBA" id="ARBA00022490"/>
    </source>
</evidence>
<evidence type="ECO:0000256" key="9">
    <source>
        <dbReference type="ARBA" id="ARBA00022679"/>
    </source>
</evidence>
<dbReference type="Pfam" id="PF13424">
    <property type="entry name" value="TPR_12"/>
    <property type="match status" value="1"/>
</dbReference>
<evidence type="ECO:0000256" key="15">
    <source>
        <dbReference type="PROSITE-ProRule" id="PRU00339"/>
    </source>
</evidence>
<sequence length="878" mass="98004">MAASVGNVTDSTGLAELAHREYQAGDFEAAERHCMQLWRQEPDNTGVLLLLSSIHFQCRRLDRSARFSTLAIKQNPLLAEAYSNLGNVYKEHALWLKPDFIDGYINLAAALVAAGDMEAYVSALQYNPDLYCVRSDLGNLLKALGRLEEAKACYLKAIETQTNFAVAWSNLRCVFNAQGEIWLAIHHFEKAVTLDPNFLDAYINLGNVLKEARIFDRVVAAYLRALSLSPNHAVVHGNLACVYYEQGLIDLAIDTYRRAIELQPHFSDAYCNLANALKEKGSVVDAEECYNTALRLCPTHADSLNNLANIKREQGNIGEAVRLYRKALEVFPEFAAAHSNLASVLQQQGKLQEALMHYKEAIRISPTFADAYSNMGNTLKEMQDVQGALQCYTRAIQINPAFADAHSNLASIHKDSRNIPEAIASYRTTLKLKPDFPDAYCNLAHCLQIVCDWTDYDERMKKLVSIIADQLEKNRLPSVHPHHSMLYPLSHTFRKAIADRHGNLCLDKINVLHKPPYEHPKDLKASDGRLRVGYVSSDFGNHPTSHLMQSIPGMHNPDKFEVFCYALSPDDGTNFRVKVMAEANHFVDLSQIPCNGKAADRIHQDGVHILVNMNGYTKGARNELFALRAAPIQAMWLGYPGTSGAPFMDYIITDKETSPVEVAEQYSEKMAYMPNTFFIGDHANMFPHLKKKAVIDFKSNGHIYDNRIVLNGIDLKAFLETLPDVKMKGPEGGDTSDSNSALNMPVIPMNTITEAIIEMINRGQIQITINGFNISNGLATTQINNKAATGEEYGLPEDAVVYCNFNQLYKIDPPTLQMWANILKRVPNIVLWLLRFPAVGEPNIQQYAQNMGLLSRRPQRGTCPARTAGRCVPGHPPV</sequence>
<dbReference type="EMBL" id="KV923461">
    <property type="protein sequence ID" value="PIO40389.1"/>
    <property type="molecule type" value="Genomic_DNA"/>
</dbReference>
<dbReference type="Pfam" id="PF13181">
    <property type="entry name" value="TPR_8"/>
    <property type="match status" value="1"/>
</dbReference>
<dbReference type="GO" id="GO:0005737">
    <property type="term" value="C:cytoplasm"/>
    <property type="evidence" value="ECO:0007669"/>
    <property type="project" value="UniProtKB-SubCell"/>
</dbReference>
<proteinExistence type="inferred from homology"/>
<comment type="pathway">
    <text evidence="3">Protein modification; protein glycosylation.</text>
</comment>
<dbReference type="FunFam" id="3.40.50.11380:FF:000001">
    <property type="entry name" value="UDP-N-acetylglucosamine--peptide N-acetylglucosaminyltransferase 110 kDa subunit"/>
    <property type="match status" value="1"/>
</dbReference>
<dbReference type="FunFam" id="1.25.40.10:FF:000013">
    <property type="entry name" value="UDP-N-acetylglucosamine--peptide N-acetylglucosaminyltransferase 110 kDa subunit"/>
    <property type="match status" value="1"/>
</dbReference>
<keyword evidence="11 15" id="KW-0802">TPR repeat</keyword>
<evidence type="ECO:0000256" key="4">
    <source>
        <dbReference type="ARBA" id="ARBA00005386"/>
    </source>
</evidence>
<evidence type="ECO:0000256" key="6">
    <source>
        <dbReference type="ARBA" id="ARBA00015782"/>
    </source>
</evidence>
<evidence type="ECO:0000256" key="13">
    <source>
        <dbReference type="ARBA" id="ARBA00029769"/>
    </source>
</evidence>
<evidence type="ECO:0000256" key="10">
    <source>
        <dbReference type="ARBA" id="ARBA00022737"/>
    </source>
</evidence>
<dbReference type="GO" id="GO:0005634">
    <property type="term" value="C:nucleus"/>
    <property type="evidence" value="ECO:0007669"/>
    <property type="project" value="UniProtKB-SubCell"/>
</dbReference>
<protein>
    <recommendedName>
        <fullName evidence="6">UDP-N-acetylglucosamine--peptide N-acetylglucosaminyltransferase 110 kDa subunit</fullName>
        <ecNumber evidence="5">2.4.1.255</ecNumber>
    </recommendedName>
    <alternativeName>
        <fullName evidence="13">O-GlcNAc transferase subunit p110</fullName>
    </alternativeName>
    <alternativeName>
        <fullName evidence="14">O-linked N-acetylglucosamine transferase 110 kDa subunit</fullName>
    </alternativeName>
</protein>
<keyword evidence="9" id="KW-0808">Transferase</keyword>
<dbReference type="UniPathway" id="UPA00378"/>
<dbReference type="PROSITE" id="PS50293">
    <property type="entry name" value="TPR_REGION"/>
    <property type="match status" value="3"/>
</dbReference>
<dbReference type="Pfam" id="PF13844">
    <property type="entry name" value="Glyco_transf_41"/>
    <property type="match status" value="1"/>
</dbReference>